<keyword evidence="11" id="KW-1185">Reference proteome</keyword>
<name>A0A1G7L1B5_9PSEU</name>
<evidence type="ECO:0000256" key="1">
    <source>
        <dbReference type="ARBA" id="ARBA00001971"/>
    </source>
</evidence>
<dbReference type="Proteomes" id="UP000199623">
    <property type="component" value="Unassembled WGS sequence"/>
</dbReference>
<keyword evidence="3 8" id="KW-0349">Heme</keyword>
<dbReference type="AlphaFoldDB" id="A0A1G7L1B5"/>
<protein>
    <recommendedName>
        <fullName evidence="12">Cytochrome P450</fullName>
    </recommendedName>
</protein>
<dbReference type="RefSeq" id="WP_090045284.1">
    <property type="nucleotide sequence ID" value="NZ_FNCC01000001.1"/>
</dbReference>
<evidence type="ECO:0000256" key="6">
    <source>
        <dbReference type="ARBA" id="ARBA00023004"/>
    </source>
</evidence>
<dbReference type="PRINTS" id="PR00465">
    <property type="entry name" value="EP450IV"/>
</dbReference>
<dbReference type="EMBL" id="FNCC01000001">
    <property type="protein sequence ID" value="SDF43268.1"/>
    <property type="molecule type" value="Genomic_DNA"/>
</dbReference>
<keyword evidence="5 9" id="KW-0560">Oxidoreductase</keyword>
<evidence type="ECO:0000256" key="2">
    <source>
        <dbReference type="ARBA" id="ARBA00010617"/>
    </source>
</evidence>
<sequence length="425" mass="46538">MSAGPLRTALGAVRELKEFSVDPYGAMDRLHDRNGPVSWLGAGPVRFALLLGQESTAFVLARTGAFSWQRAFGSLTPLAGANALLVNDGERHRRLRRLVHPAFTAHRAAGHAGTVRRHVDRVVGTWRAGEVVEVQRQFRFALRDALTEILFGPDSLTRAAGLRGHLETIHRAVDAGPLRRRVQVLGLPSWKRAVAARETVRRWVAAESARRRSGRTPAGEDVLSTLLAAAAQGVPPLTDDELCDQLVSFWEAAAETTSSTFAWSLHASLSDRAVWESITADRSSVDRIVRETLRLYPATGVVARAVATELSFAGHRFPVGTKLLISPFHTHRLASVWEDPLRFDPGRWDSTRPGFRARPPHEYLPFGGGPHRCVGAVLATTIVRAALTGVAERADLRLVSEVDPKPTGLIGMRPRDGVTVRVVRR</sequence>
<dbReference type="InterPro" id="IPR002403">
    <property type="entry name" value="Cyt_P450_E_grp-IV"/>
</dbReference>
<dbReference type="PRINTS" id="PR00385">
    <property type="entry name" value="P450"/>
</dbReference>
<keyword evidence="4 8" id="KW-0479">Metal-binding</keyword>
<evidence type="ECO:0000256" key="5">
    <source>
        <dbReference type="ARBA" id="ARBA00023002"/>
    </source>
</evidence>
<evidence type="ECO:0008006" key="12">
    <source>
        <dbReference type="Google" id="ProtNLM"/>
    </source>
</evidence>
<evidence type="ECO:0000256" key="8">
    <source>
        <dbReference type="PIRSR" id="PIRSR602403-1"/>
    </source>
</evidence>
<evidence type="ECO:0000313" key="11">
    <source>
        <dbReference type="Proteomes" id="UP000199623"/>
    </source>
</evidence>
<dbReference type="InterPro" id="IPR017972">
    <property type="entry name" value="Cyt_P450_CS"/>
</dbReference>
<evidence type="ECO:0000256" key="4">
    <source>
        <dbReference type="ARBA" id="ARBA00022723"/>
    </source>
</evidence>
<dbReference type="PROSITE" id="PS00086">
    <property type="entry name" value="CYTOCHROME_P450"/>
    <property type="match status" value="1"/>
</dbReference>
<evidence type="ECO:0000256" key="7">
    <source>
        <dbReference type="ARBA" id="ARBA00023033"/>
    </source>
</evidence>
<dbReference type="SUPFAM" id="SSF48264">
    <property type="entry name" value="Cytochrome P450"/>
    <property type="match status" value="1"/>
</dbReference>
<comment type="similarity">
    <text evidence="2 9">Belongs to the cytochrome P450 family.</text>
</comment>
<reference evidence="11" key="1">
    <citation type="submission" date="2016-10" db="EMBL/GenBank/DDBJ databases">
        <authorList>
            <person name="Varghese N."/>
            <person name="Submissions S."/>
        </authorList>
    </citation>
    <scope>NUCLEOTIDE SEQUENCE [LARGE SCALE GENOMIC DNA]</scope>
    <source>
        <strain evidence="11">CGMCC 4.3506</strain>
    </source>
</reference>
<organism evidence="10 11">
    <name type="scientific">Lentzea fradiae</name>
    <dbReference type="NCBI Taxonomy" id="200378"/>
    <lineage>
        <taxon>Bacteria</taxon>
        <taxon>Bacillati</taxon>
        <taxon>Actinomycetota</taxon>
        <taxon>Actinomycetes</taxon>
        <taxon>Pseudonocardiales</taxon>
        <taxon>Pseudonocardiaceae</taxon>
        <taxon>Lentzea</taxon>
    </lineage>
</organism>
<dbReference type="GO" id="GO:0004497">
    <property type="term" value="F:monooxygenase activity"/>
    <property type="evidence" value="ECO:0007669"/>
    <property type="project" value="UniProtKB-KW"/>
</dbReference>
<dbReference type="GO" id="GO:0016705">
    <property type="term" value="F:oxidoreductase activity, acting on paired donors, with incorporation or reduction of molecular oxygen"/>
    <property type="evidence" value="ECO:0007669"/>
    <property type="project" value="InterPro"/>
</dbReference>
<dbReference type="GO" id="GO:0005506">
    <property type="term" value="F:iron ion binding"/>
    <property type="evidence" value="ECO:0007669"/>
    <property type="project" value="InterPro"/>
</dbReference>
<dbReference type="Pfam" id="PF00067">
    <property type="entry name" value="p450"/>
    <property type="match status" value="1"/>
</dbReference>
<dbReference type="STRING" id="200378.SAMN05216553_101614"/>
<evidence type="ECO:0000313" key="10">
    <source>
        <dbReference type="EMBL" id="SDF43268.1"/>
    </source>
</evidence>
<comment type="cofactor">
    <cofactor evidence="1 8">
        <name>heme</name>
        <dbReference type="ChEBI" id="CHEBI:30413"/>
    </cofactor>
</comment>
<dbReference type="PANTHER" id="PTHR46696:SF5">
    <property type="entry name" value="CYTOCHROME P450 BJ-1"/>
    <property type="match status" value="1"/>
</dbReference>
<dbReference type="InterPro" id="IPR036396">
    <property type="entry name" value="Cyt_P450_sf"/>
</dbReference>
<dbReference type="PANTHER" id="PTHR46696">
    <property type="entry name" value="P450, PUTATIVE (EUROFUNG)-RELATED"/>
    <property type="match status" value="1"/>
</dbReference>
<keyword evidence="6 8" id="KW-0408">Iron</keyword>
<dbReference type="Gene3D" id="1.10.630.10">
    <property type="entry name" value="Cytochrome P450"/>
    <property type="match status" value="1"/>
</dbReference>
<feature type="binding site" description="axial binding residue" evidence="8">
    <location>
        <position position="373"/>
    </location>
    <ligand>
        <name>heme</name>
        <dbReference type="ChEBI" id="CHEBI:30413"/>
    </ligand>
    <ligandPart>
        <name>Fe</name>
        <dbReference type="ChEBI" id="CHEBI:18248"/>
    </ligandPart>
</feature>
<evidence type="ECO:0000256" key="9">
    <source>
        <dbReference type="RuleBase" id="RU000461"/>
    </source>
</evidence>
<keyword evidence="7 9" id="KW-0503">Monooxygenase</keyword>
<gene>
    <name evidence="10" type="ORF">SAMN05216553_101614</name>
</gene>
<accession>A0A1G7L1B5</accession>
<dbReference type="InterPro" id="IPR001128">
    <property type="entry name" value="Cyt_P450"/>
</dbReference>
<proteinExistence type="inferred from homology"/>
<dbReference type="GO" id="GO:0020037">
    <property type="term" value="F:heme binding"/>
    <property type="evidence" value="ECO:0007669"/>
    <property type="project" value="InterPro"/>
</dbReference>
<dbReference type="OrthoDB" id="5290182at2"/>
<evidence type="ECO:0000256" key="3">
    <source>
        <dbReference type="ARBA" id="ARBA00022617"/>
    </source>
</evidence>